<dbReference type="RefSeq" id="WP_379567179.1">
    <property type="nucleotide sequence ID" value="NZ_JBHSQK010000043.1"/>
</dbReference>
<accession>A0ABW1IAD0</accession>
<protein>
    <submittedName>
        <fullName evidence="3">M1 family aminopeptidase</fullName>
    </submittedName>
</protein>
<keyword evidence="3" id="KW-0645">Protease</keyword>
<keyword evidence="3" id="KW-0378">Hydrolase</keyword>
<dbReference type="EMBL" id="JBHSQK010000043">
    <property type="protein sequence ID" value="MFC5950040.1"/>
    <property type="molecule type" value="Genomic_DNA"/>
</dbReference>
<feature type="chain" id="PRO_5046753531" evidence="1">
    <location>
        <begin position="29"/>
        <end position="464"/>
    </location>
</feature>
<evidence type="ECO:0000313" key="3">
    <source>
        <dbReference type="EMBL" id="MFC5950040.1"/>
    </source>
</evidence>
<feature type="signal peptide" evidence="1">
    <location>
        <begin position="1"/>
        <end position="28"/>
    </location>
</feature>
<dbReference type="SUPFAM" id="SSF55486">
    <property type="entry name" value="Metalloproteases ('zincins'), catalytic domain"/>
    <property type="match status" value="1"/>
</dbReference>
<dbReference type="InterPro" id="IPR014782">
    <property type="entry name" value="Peptidase_M1_dom"/>
</dbReference>
<keyword evidence="3" id="KW-0031">Aminopeptidase</keyword>
<dbReference type="InterPro" id="IPR050344">
    <property type="entry name" value="Peptidase_M1_aminopeptidases"/>
</dbReference>
<organism evidence="3 4">
    <name type="scientific">Pseudonocardia lutea</name>
    <dbReference type="NCBI Taxonomy" id="2172015"/>
    <lineage>
        <taxon>Bacteria</taxon>
        <taxon>Bacillati</taxon>
        <taxon>Actinomycetota</taxon>
        <taxon>Actinomycetes</taxon>
        <taxon>Pseudonocardiales</taxon>
        <taxon>Pseudonocardiaceae</taxon>
        <taxon>Pseudonocardia</taxon>
    </lineage>
</organism>
<reference evidence="4" key="1">
    <citation type="journal article" date="2019" name="Int. J. Syst. Evol. Microbiol.">
        <title>The Global Catalogue of Microorganisms (GCM) 10K type strain sequencing project: providing services to taxonomists for standard genome sequencing and annotation.</title>
        <authorList>
            <consortium name="The Broad Institute Genomics Platform"/>
            <consortium name="The Broad Institute Genome Sequencing Center for Infectious Disease"/>
            <person name="Wu L."/>
            <person name="Ma J."/>
        </authorList>
    </citation>
    <scope>NUCLEOTIDE SEQUENCE [LARGE SCALE GENOMIC DNA]</scope>
    <source>
        <strain evidence="4">CGMCC 4.7397</strain>
    </source>
</reference>
<dbReference type="PANTHER" id="PTHR11533">
    <property type="entry name" value="PROTEASE M1 ZINC METALLOPROTEASE"/>
    <property type="match status" value="1"/>
</dbReference>
<feature type="domain" description="Peptidase M1 membrane alanine aminopeptidase" evidence="2">
    <location>
        <begin position="315"/>
        <end position="364"/>
    </location>
</feature>
<keyword evidence="4" id="KW-1185">Reference proteome</keyword>
<evidence type="ECO:0000259" key="2">
    <source>
        <dbReference type="Pfam" id="PF01433"/>
    </source>
</evidence>
<gene>
    <name evidence="3" type="ORF">ACFQH9_17345</name>
</gene>
<dbReference type="Proteomes" id="UP001596119">
    <property type="component" value="Unassembled WGS sequence"/>
</dbReference>
<name>A0ABW1IAD0_9PSEU</name>
<dbReference type="PROSITE" id="PS51257">
    <property type="entry name" value="PROKAR_LIPOPROTEIN"/>
    <property type="match status" value="1"/>
</dbReference>
<comment type="caution">
    <text evidence="3">The sequence shown here is derived from an EMBL/GenBank/DDBJ whole genome shotgun (WGS) entry which is preliminary data.</text>
</comment>
<evidence type="ECO:0000313" key="4">
    <source>
        <dbReference type="Proteomes" id="UP001596119"/>
    </source>
</evidence>
<dbReference type="InterPro" id="IPR027268">
    <property type="entry name" value="Peptidase_M4/M1_CTD_sf"/>
</dbReference>
<sequence length="464" mass="49106">MTTTRIRAVGLGALLVTLLAACTATVPAPDAAEDRPAPPADRPVVDVAFDMAPDLASATGIETVRFTPDRQVCELVFRTWPNKPTATRDGSALEITGARVGDTALAPQVAPDPTLVTLSLPACVPAGTPVTADLTFRLTLGPDSGERVGYAPAAGTAWFGTAFPLLAWVRGEGWVRDGAVDLYGETATSEDAALTLAVTAAEGQEVVATGSAAGTATPAPGRVTHRFTAEAVRDAAVSVGAYDVTTREVRGVRVHVATPRAGSRATGDEWIDELDLALERHGALLGAYPYPDLTATVVPTQSDGVEFPMALQFADDRRAEIPGLVAHELAHQWFYSLVGNDQATDPWLDESFATWAQALATGQEDRYRLDRVPRGLRGRTGEPMEYWARTGDFTRYVRGVYDQGAAALLDARRRAGADRFDAAVRGYLRDHAHGVAGPADVAAAFRDVPEALEALRDVGALPAD</sequence>
<dbReference type="Pfam" id="PF01433">
    <property type="entry name" value="Peptidase_M1"/>
    <property type="match status" value="1"/>
</dbReference>
<dbReference type="GO" id="GO:0004177">
    <property type="term" value="F:aminopeptidase activity"/>
    <property type="evidence" value="ECO:0007669"/>
    <property type="project" value="UniProtKB-KW"/>
</dbReference>
<evidence type="ECO:0000256" key="1">
    <source>
        <dbReference type="SAM" id="SignalP"/>
    </source>
</evidence>
<keyword evidence="1" id="KW-0732">Signal</keyword>
<dbReference type="Gene3D" id="1.10.390.10">
    <property type="entry name" value="Neutral Protease Domain 2"/>
    <property type="match status" value="1"/>
</dbReference>
<dbReference type="PANTHER" id="PTHR11533:SF174">
    <property type="entry name" value="PUROMYCIN-SENSITIVE AMINOPEPTIDASE-RELATED"/>
    <property type="match status" value="1"/>
</dbReference>
<proteinExistence type="predicted"/>